<dbReference type="SUPFAM" id="SSF53850">
    <property type="entry name" value="Periplasmic binding protein-like II"/>
    <property type="match status" value="1"/>
</dbReference>
<gene>
    <name evidence="6" type="ORF">C4K68_01050</name>
</gene>
<evidence type="ECO:0000313" key="7">
    <source>
        <dbReference type="Proteomes" id="UP000238196"/>
    </source>
</evidence>
<dbReference type="InterPro" id="IPR005119">
    <property type="entry name" value="LysR_subst-bd"/>
</dbReference>
<proteinExistence type="inferred from homology"/>
<dbReference type="EMBL" id="PRLP01000003">
    <property type="protein sequence ID" value="PPC79323.1"/>
    <property type="molecule type" value="Genomic_DNA"/>
</dbReference>
<feature type="domain" description="HTH lysR-type" evidence="5">
    <location>
        <begin position="1"/>
        <end position="58"/>
    </location>
</feature>
<dbReference type="GO" id="GO:0003700">
    <property type="term" value="F:DNA-binding transcription factor activity"/>
    <property type="evidence" value="ECO:0007669"/>
    <property type="project" value="InterPro"/>
</dbReference>
<dbReference type="Pfam" id="PF00126">
    <property type="entry name" value="HTH_1"/>
    <property type="match status" value="1"/>
</dbReference>
<organism evidence="6 7">
    <name type="scientific">Proteobacteria bacterium 228</name>
    <dbReference type="NCBI Taxonomy" id="2083153"/>
    <lineage>
        <taxon>Bacteria</taxon>
        <taxon>Pseudomonadati</taxon>
        <taxon>Pseudomonadota</taxon>
    </lineage>
</organism>
<evidence type="ECO:0000256" key="2">
    <source>
        <dbReference type="ARBA" id="ARBA00023015"/>
    </source>
</evidence>
<dbReference type="OrthoDB" id="5297230at2"/>
<evidence type="ECO:0000259" key="5">
    <source>
        <dbReference type="PROSITE" id="PS50931"/>
    </source>
</evidence>
<dbReference type="SUPFAM" id="SSF46785">
    <property type="entry name" value="Winged helix' DNA-binding domain"/>
    <property type="match status" value="1"/>
</dbReference>
<keyword evidence="3" id="KW-0238">DNA-binding</keyword>
<comment type="similarity">
    <text evidence="1">Belongs to the LysR transcriptional regulatory family.</text>
</comment>
<evidence type="ECO:0000313" key="6">
    <source>
        <dbReference type="EMBL" id="PPC79323.1"/>
    </source>
</evidence>
<dbReference type="Gene3D" id="3.40.190.10">
    <property type="entry name" value="Periplasmic binding protein-like II"/>
    <property type="match status" value="2"/>
</dbReference>
<dbReference type="Proteomes" id="UP000238196">
    <property type="component" value="Unassembled WGS sequence"/>
</dbReference>
<dbReference type="Gene3D" id="1.10.10.10">
    <property type="entry name" value="Winged helix-like DNA-binding domain superfamily/Winged helix DNA-binding domain"/>
    <property type="match status" value="1"/>
</dbReference>
<dbReference type="InterPro" id="IPR000847">
    <property type="entry name" value="LysR_HTH_N"/>
</dbReference>
<dbReference type="InterPro" id="IPR036388">
    <property type="entry name" value="WH-like_DNA-bd_sf"/>
</dbReference>
<reference evidence="6 7" key="1">
    <citation type="submission" date="2018-02" db="EMBL/GenBank/DDBJ databases">
        <title>novel marine gammaproteobacteria from coastal saline agro ecosystem.</title>
        <authorList>
            <person name="Krishnan R."/>
            <person name="Ramesh Kumar N."/>
        </authorList>
    </citation>
    <scope>NUCLEOTIDE SEQUENCE [LARGE SCALE GENOMIC DNA]</scope>
    <source>
        <strain evidence="6 7">228</strain>
    </source>
</reference>
<comment type="caution">
    <text evidence="6">The sequence shown here is derived from an EMBL/GenBank/DDBJ whole genome shotgun (WGS) entry which is preliminary data.</text>
</comment>
<keyword evidence="2" id="KW-0805">Transcription regulation</keyword>
<dbReference type="GO" id="GO:0000976">
    <property type="term" value="F:transcription cis-regulatory region binding"/>
    <property type="evidence" value="ECO:0007669"/>
    <property type="project" value="TreeGrafter"/>
</dbReference>
<dbReference type="PANTHER" id="PTHR30126:SF77">
    <property type="entry name" value="TRANSCRIPTIONAL REGULATORY PROTEIN"/>
    <property type="match status" value="1"/>
</dbReference>
<keyword evidence="4" id="KW-0804">Transcription</keyword>
<dbReference type="InterPro" id="IPR036390">
    <property type="entry name" value="WH_DNA-bd_sf"/>
</dbReference>
<name>A0A2S5KX71_9PROT</name>
<dbReference type="Pfam" id="PF03466">
    <property type="entry name" value="LysR_substrate"/>
    <property type="match status" value="1"/>
</dbReference>
<dbReference type="PROSITE" id="PS50931">
    <property type="entry name" value="HTH_LYSR"/>
    <property type="match status" value="1"/>
</dbReference>
<evidence type="ECO:0000256" key="4">
    <source>
        <dbReference type="ARBA" id="ARBA00023163"/>
    </source>
</evidence>
<dbReference type="AlphaFoldDB" id="A0A2S5KX71"/>
<dbReference type="CDD" id="cd05466">
    <property type="entry name" value="PBP2_LTTR_substrate"/>
    <property type="match status" value="1"/>
</dbReference>
<evidence type="ECO:0000256" key="3">
    <source>
        <dbReference type="ARBA" id="ARBA00023125"/>
    </source>
</evidence>
<dbReference type="PANTHER" id="PTHR30126">
    <property type="entry name" value="HTH-TYPE TRANSCRIPTIONAL REGULATOR"/>
    <property type="match status" value="1"/>
</dbReference>
<evidence type="ECO:0000256" key="1">
    <source>
        <dbReference type="ARBA" id="ARBA00009437"/>
    </source>
</evidence>
<sequence length="310" mass="34551">MNTRFLETFVTLAELRNYRATARALHATAAAISQRIRGLEDELRTELIDRGSKEFRLTAQGEYLLGHARTVLHAVASLKAAAQQDNPVQGQLRLGVIETVVHSWLAGAMSLLTERYPALEVALTVDVSRVLHQRLLEGDVDMIVRVDSVEHSDLQTTALALYPVRWIARHDLLDSRDGLIRQVLARPILTFERGTAPQRALEDTLLRLAQQENLPFSQVRMTCSPSVAAMVQLVRDGYGVAAIPALFVQQALSSGEFVELALEAPLPPIIVSLCHRHDADLRIISAVQTLRDSCRAYAERVNPQWMEWLG</sequence>
<protein>
    <submittedName>
        <fullName evidence="6">LysR family transcriptional regulator</fullName>
    </submittedName>
</protein>
<accession>A0A2S5KX71</accession>